<dbReference type="EMBL" id="BOMV01000073">
    <property type="protein sequence ID" value="GIE99570.1"/>
    <property type="molecule type" value="Genomic_DNA"/>
</dbReference>
<proteinExistence type="inferred from homology"/>
<comment type="caution">
    <text evidence="11">The sequence shown here is derived from an EMBL/GenBank/DDBJ whole genome shotgun (WGS) entry which is preliminary data.</text>
</comment>
<keyword evidence="9" id="KW-0805">Transcription regulation</keyword>
<accession>A0A919K2M9</accession>
<keyword evidence="12" id="KW-1185">Reference proteome</keyword>
<reference evidence="11" key="1">
    <citation type="submission" date="2021-01" db="EMBL/GenBank/DDBJ databases">
        <title>Whole genome shotgun sequence of Actinoplanes rishiriensis NBRC 108556.</title>
        <authorList>
            <person name="Komaki H."/>
            <person name="Tamura T."/>
        </authorList>
    </citation>
    <scope>NUCLEOTIDE SEQUENCE</scope>
    <source>
        <strain evidence="11">NBRC 108556</strain>
    </source>
</reference>
<keyword evidence="9" id="KW-0731">Sigma factor</keyword>
<keyword evidence="6" id="KW-0106">Calcium</keyword>
<keyword evidence="4" id="KW-0479">Metal-binding</keyword>
<evidence type="ECO:0000313" key="12">
    <source>
        <dbReference type="Proteomes" id="UP000636960"/>
    </source>
</evidence>
<evidence type="ECO:0000256" key="8">
    <source>
        <dbReference type="ARBA" id="ARBA00038263"/>
    </source>
</evidence>
<dbReference type="RefSeq" id="WP_203786552.1">
    <property type="nucleotide sequence ID" value="NZ_BOMV01000073.1"/>
</dbReference>
<keyword evidence="5" id="KW-0732">Signal</keyword>
<dbReference type="GO" id="GO:0003677">
    <property type="term" value="F:DNA binding"/>
    <property type="evidence" value="ECO:0007669"/>
    <property type="project" value="UniProtKB-KW"/>
</dbReference>
<gene>
    <name evidence="11" type="ORF">Ari01nite_70350</name>
</gene>
<evidence type="ECO:0000256" key="9">
    <source>
        <dbReference type="RuleBase" id="RU000716"/>
    </source>
</evidence>
<dbReference type="Gene3D" id="1.10.1740.10">
    <property type="match status" value="1"/>
</dbReference>
<organism evidence="11 12">
    <name type="scientific">Paractinoplanes rishiriensis</name>
    <dbReference type="NCBI Taxonomy" id="1050105"/>
    <lineage>
        <taxon>Bacteria</taxon>
        <taxon>Bacillati</taxon>
        <taxon>Actinomycetota</taxon>
        <taxon>Actinomycetes</taxon>
        <taxon>Micromonosporales</taxon>
        <taxon>Micromonosporaceae</taxon>
        <taxon>Paractinoplanes</taxon>
    </lineage>
</organism>
<dbReference type="GO" id="GO:0005576">
    <property type="term" value="C:extracellular region"/>
    <property type="evidence" value="ECO:0007669"/>
    <property type="project" value="UniProtKB-SubCell"/>
</dbReference>
<comment type="subcellular location">
    <subcellularLocation>
        <location evidence="2">Secreted</location>
    </subcellularLocation>
</comment>
<comment type="similarity">
    <text evidence="9">Belongs to the sigma-70 factor family. ECF subfamily.</text>
</comment>
<evidence type="ECO:0000256" key="6">
    <source>
        <dbReference type="ARBA" id="ARBA00022837"/>
    </source>
</evidence>
<feature type="domain" description="RNA polymerase sigma-70 region 2" evidence="10">
    <location>
        <begin position="27"/>
        <end position="94"/>
    </location>
</feature>
<dbReference type="Proteomes" id="UP000636960">
    <property type="component" value="Unassembled WGS sequence"/>
</dbReference>
<evidence type="ECO:0000259" key="10">
    <source>
        <dbReference type="Pfam" id="PF04542"/>
    </source>
</evidence>
<keyword evidence="7" id="KW-0456">Lyase</keyword>
<dbReference type="InterPro" id="IPR011050">
    <property type="entry name" value="Pectin_lyase_fold/virulence"/>
</dbReference>
<dbReference type="InterPro" id="IPR007627">
    <property type="entry name" value="RNA_pol_sigma70_r2"/>
</dbReference>
<evidence type="ECO:0000256" key="7">
    <source>
        <dbReference type="ARBA" id="ARBA00023239"/>
    </source>
</evidence>
<dbReference type="InterPro" id="IPR000838">
    <property type="entry name" value="RNA_pol_sigma70_ECF_CS"/>
</dbReference>
<dbReference type="GO" id="GO:0016837">
    <property type="term" value="F:carbon-oxygen lyase activity, acting on polysaccharides"/>
    <property type="evidence" value="ECO:0007669"/>
    <property type="project" value="TreeGrafter"/>
</dbReference>
<dbReference type="InterPro" id="IPR014284">
    <property type="entry name" value="RNA_pol_sigma-70_dom"/>
</dbReference>
<evidence type="ECO:0000256" key="3">
    <source>
        <dbReference type="ARBA" id="ARBA00022525"/>
    </source>
</evidence>
<dbReference type="Pfam" id="PF04542">
    <property type="entry name" value="Sigma70_r2"/>
    <property type="match status" value="1"/>
</dbReference>
<evidence type="ECO:0000313" key="11">
    <source>
        <dbReference type="EMBL" id="GIE99570.1"/>
    </source>
</evidence>
<keyword evidence="3" id="KW-0964">Secreted</keyword>
<dbReference type="GO" id="GO:0006352">
    <property type="term" value="P:DNA-templated transcription initiation"/>
    <property type="evidence" value="ECO:0007669"/>
    <property type="project" value="InterPro"/>
</dbReference>
<dbReference type="AlphaFoldDB" id="A0A919K2M9"/>
<evidence type="ECO:0000256" key="2">
    <source>
        <dbReference type="ARBA" id="ARBA00004613"/>
    </source>
</evidence>
<dbReference type="InterPro" id="IPR052052">
    <property type="entry name" value="Polysaccharide_Lyase_9"/>
</dbReference>
<evidence type="ECO:0000256" key="4">
    <source>
        <dbReference type="ARBA" id="ARBA00022723"/>
    </source>
</evidence>
<dbReference type="InterPro" id="IPR012334">
    <property type="entry name" value="Pectin_lyas_fold"/>
</dbReference>
<dbReference type="SUPFAM" id="SSF88946">
    <property type="entry name" value="Sigma2 domain of RNA polymerase sigma factors"/>
    <property type="match status" value="1"/>
</dbReference>
<keyword evidence="9" id="KW-0804">Transcription</keyword>
<dbReference type="GO" id="GO:0016987">
    <property type="term" value="F:sigma factor activity"/>
    <property type="evidence" value="ECO:0007669"/>
    <property type="project" value="UniProtKB-KW"/>
</dbReference>
<name>A0A919K2M9_9ACTN</name>
<comment type="cofactor">
    <cofactor evidence="1">
        <name>Ca(2+)</name>
        <dbReference type="ChEBI" id="CHEBI:29108"/>
    </cofactor>
</comment>
<dbReference type="Gene3D" id="2.160.20.10">
    <property type="entry name" value="Single-stranded right-handed beta-helix, Pectin lyase-like"/>
    <property type="match status" value="1"/>
</dbReference>
<dbReference type="PANTHER" id="PTHR40088:SF1">
    <property type="entry name" value="PECTATE LYASE PEL9"/>
    <property type="match status" value="1"/>
</dbReference>
<dbReference type="InterPro" id="IPR013325">
    <property type="entry name" value="RNA_pol_sigma_r2"/>
</dbReference>
<dbReference type="PANTHER" id="PTHR40088">
    <property type="entry name" value="PECTATE LYASE (EUROFUNG)"/>
    <property type="match status" value="1"/>
</dbReference>
<evidence type="ECO:0000256" key="5">
    <source>
        <dbReference type="ARBA" id="ARBA00022729"/>
    </source>
</evidence>
<dbReference type="SUPFAM" id="SSF51126">
    <property type="entry name" value="Pectin lyase-like"/>
    <property type="match status" value="1"/>
</dbReference>
<evidence type="ECO:0000256" key="1">
    <source>
        <dbReference type="ARBA" id="ARBA00001913"/>
    </source>
</evidence>
<comment type="similarity">
    <text evidence="8">Belongs to the polysaccharide lyase 9 family.</text>
</comment>
<dbReference type="NCBIfam" id="TIGR02937">
    <property type="entry name" value="sigma70-ECF"/>
    <property type="match status" value="1"/>
</dbReference>
<sequence>MTEKTGTATARLVTAAQAGDETALATLMAAHLPVVTRIVGRALQGHADVDDVVQETMVRVMRALPRLREPDRFEPWLNAVVHRQIQLYLRGRRRLLDRREEIGTEPPDPGGDFAERTVTELLLADQRRELTEAAAWLDDDDRRLLSLCWRETLGELTRAGLAAALAVNPKHAGVRVRRMKVGLEAVRGMVRALNAAPRCPDLARAVHGWDGKPGPVWRKRLTRHVRDCGRCSQHQRGLVSPEKLLLGVVSLPVAAEVTASSVSHVLTLKLAAGAAAVIIAAGGGFVYAVTESPAPPGSTRAVAVRPQVPTPPVPSAGTEIKKAVADIVVAPDGSGDGTGTLQRPYATLAKAVAVVRPGQTIVLRGGTYRPATSVTIGRSGTPDRRIMLTGYRDERPVIDAAGIVGDE</sequence>
<dbReference type="PROSITE" id="PS01063">
    <property type="entry name" value="SIGMA70_ECF"/>
    <property type="match status" value="1"/>
</dbReference>
<protein>
    <recommendedName>
        <fullName evidence="9">RNA polymerase sigma factor</fullName>
    </recommendedName>
</protein>
<dbReference type="GO" id="GO:0046872">
    <property type="term" value="F:metal ion binding"/>
    <property type="evidence" value="ECO:0007669"/>
    <property type="project" value="UniProtKB-KW"/>
</dbReference>
<keyword evidence="9" id="KW-0238">DNA-binding</keyword>